<dbReference type="OrthoDB" id="5987198at2759"/>
<dbReference type="GO" id="GO:0005634">
    <property type="term" value="C:nucleus"/>
    <property type="evidence" value="ECO:0007669"/>
    <property type="project" value="TreeGrafter"/>
</dbReference>
<feature type="domain" description="Protein kinase" evidence="1">
    <location>
        <begin position="1"/>
        <end position="266"/>
    </location>
</feature>
<reference evidence="2" key="1">
    <citation type="submission" date="2022-06" db="EMBL/GenBank/DDBJ databases">
        <title>Genome Sequence of Candolleomyces eurysporus.</title>
        <authorList>
            <person name="Buettner E."/>
        </authorList>
    </citation>
    <scope>NUCLEOTIDE SEQUENCE</scope>
    <source>
        <strain evidence="2">VTCC 930004</strain>
    </source>
</reference>
<dbReference type="GO" id="GO:0000922">
    <property type="term" value="C:spindle pole"/>
    <property type="evidence" value="ECO:0007669"/>
    <property type="project" value="TreeGrafter"/>
</dbReference>
<gene>
    <name evidence="2" type="ORF">H1R20_g817</name>
</gene>
<evidence type="ECO:0000313" key="3">
    <source>
        <dbReference type="Proteomes" id="UP001140091"/>
    </source>
</evidence>
<proteinExistence type="predicted"/>
<sequence>MSSTAERPAPLEETQALFDTLEEDEVYWKDNYTWLLESGYRLRPRYHPDWIPSWRANPELDAVECEDSIGNSHSAICDAIRIDGGSPVILKRVSREDHPHEIEIIEYLMEEPRKTDPMNHSLAWDSPEFETVGEVVDCIRQLIEGVYFLHENVIAHRDLKTENVMMNTRLYTTPFHPMAQDRTPDGTHDVGATYTRTQRRPRYYIIDYGLAHRYEQSQLPPMEPTTGIFGSNFTVPEFQTPDKPHNPFLVDVYCLGCMIRAEILEV</sequence>
<dbReference type="GO" id="GO:0000776">
    <property type="term" value="C:kinetochore"/>
    <property type="evidence" value="ECO:0007669"/>
    <property type="project" value="TreeGrafter"/>
</dbReference>
<dbReference type="SUPFAM" id="SSF56112">
    <property type="entry name" value="Protein kinase-like (PK-like)"/>
    <property type="match status" value="1"/>
</dbReference>
<organism evidence="2 3">
    <name type="scientific">Candolleomyces eurysporus</name>
    <dbReference type="NCBI Taxonomy" id="2828524"/>
    <lineage>
        <taxon>Eukaryota</taxon>
        <taxon>Fungi</taxon>
        <taxon>Dikarya</taxon>
        <taxon>Basidiomycota</taxon>
        <taxon>Agaricomycotina</taxon>
        <taxon>Agaricomycetes</taxon>
        <taxon>Agaricomycetidae</taxon>
        <taxon>Agaricales</taxon>
        <taxon>Agaricineae</taxon>
        <taxon>Psathyrellaceae</taxon>
        <taxon>Candolleomyces</taxon>
    </lineage>
</organism>
<dbReference type="InterPro" id="IPR011009">
    <property type="entry name" value="Kinase-like_dom_sf"/>
</dbReference>
<feature type="non-terminal residue" evidence="2">
    <location>
        <position position="266"/>
    </location>
</feature>
<accession>A0A9W8MNB2</accession>
<dbReference type="GO" id="GO:0005737">
    <property type="term" value="C:cytoplasm"/>
    <property type="evidence" value="ECO:0007669"/>
    <property type="project" value="TreeGrafter"/>
</dbReference>
<comment type="caution">
    <text evidence="2">The sequence shown here is derived from an EMBL/GenBank/DDBJ whole genome shotgun (WGS) entry which is preliminary data.</text>
</comment>
<dbReference type="GO" id="GO:0004674">
    <property type="term" value="F:protein serine/threonine kinase activity"/>
    <property type="evidence" value="ECO:0007669"/>
    <property type="project" value="TreeGrafter"/>
</dbReference>
<dbReference type="Gene3D" id="1.10.510.10">
    <property type="entry name" value="Transferase(Phosphotransferase) domain 1"/>
    <property type="match status" value="1"/>
</dbReference>
<dbReference type="Pfam" id="PF00069">
    <property type="entry name" value="Pkinase"/>
    <property type="match status" value="1"/>
</dbReference>
<dbReference type="GO" id="GO:0005524">
    <property type="term" value="F:ATP binding"/>
    <property type="evidence" value="ECO:0007669"/>
    <property type="project" value="InterPro"/>
</dbReference>
<keyword evidence="3" id="KW-1185">Reference proteome</keyword>
<dbReference type="Proteomes" id="UP001140091">
    <property type="component" value="Unassembled WGS sequence"/>
</dbReference>
<dbReference type="InterPro" id="IPR008271">
    <property type="entry name" value="Ser/Thr_kinase_AS"/>
</dbReference>
<evidence type="ECO:0000259" key="1">
    <source>
        <dbReference type="PROSITE" id="PS50011"/>
    </source>
</evidence>
<name>A0A9W8MNB2_9AGAR</name>
<dbReference type="AlphaFoldDB" id="A0A9W8MNB2"/>
<dbReference type="PROSITE" id="PS00108">
    <property type="entry name" value="PROTEIN_KINASE_ST"/>
    <property type="match status" value="1"/>
</dbReference>
<dbReference type="PROSITE" id="PS50011">
    <property type="entry name" value="PROTEIN_KINASE_DOM"/>
    <property type="match status" value="1"/>
</dbReference>
<dbReference type="GO" id="GO:0007052">
    <property type="term" value="P:mitotic spindle organization"/>
    <property type="evidence" value="ECO:0007669"/>
    <property type="project" value="TreeGrafter"/>
</dbReference>
<protein>
    <recommendedName>
        <fullName evidence="1">Protein kinase domain-containing protein</fullName>
    </recommendedName>
</protein>
<dbReference type="PANTHER" id="PTHR24345">
    <property type="entry name" value="SERINE/THREONINE-PROTEIN KINASE PLK"/>
    <property type="match status" value="1"/>
</dbReference>
<evidence type="ECO:0000313" key="2">
    <source>
        <dbReference type="EMBL" id="KAJ2936277.1"/>
    </source>
</evidence>
<dbReference type="PANTHER" id="PTHR24345:SF93">
    <property type="entry name" value="SERINE_THREONINE-PROTEIN KINASE PLK1"/>
    <property type="match status" value="1"/>
</dbReference>
<dbReference type="EMBL" id="JANBPK010000115">
    <property type="protein sequence ID" value="KAJ2936277.1"/>
    <property type="molecule type" value="Genomic_DNA"/>
</dbReference>
<dbReference type="InterPro" id="IPR000719">
    <property type="entry name" value="Prot_kinase_dom"/>
</dbReference>